<evidence type="ECO:0000256" key="5">
    <source>
        <dbReference type="PIRSR" id="PIRSR601344-1"/>
    </source>
</evidence>
<keyword evidence="5" id="KW-0157">Chromophore</keyword>
<dbReference type="SUPFAM" id="SSF103511">
    <property type="entry name" value="Chlorophyll a-b binding protein"/>
    <property type="match status" value="1"/>
</dbReference>
<name>Q2IA33_KARVE</name>
<feature type="binding site" description="axial binding residue" evidence="5">
    <location>
        <position position="112"/>
    </location>
    <ligand>
        <name>chlorophyll b</name>
        <dbReference type="ChEBI" id="CHEBI:61721"/>
        <label>1</label>
    </ligand>
    <ligandPart>
        <name>Mg</name>
        <dbReference type="ChEBI" id="CHEBI:25107"/>
    </ligandPart>
</feature>
<feature type="binding site" evidence="5">
    <location>
        <position position="107"/>
    </location>
    <ligand>
        <name>chlorophyll b</name>
        <dbReference type="ChEBI" id="CHEBI:61721"/>
        <label>2</label>
    </ligand>
</feature>
<evidence type="ECO:0000256" key="4">
    <source>
        <dbReference type="ARBA" id="ARBA00022640"/>
    </source>
</evidence>
<feature type="binding site" evidence="5">
    <location>
        <position position="226"/>
    </location>
    <ligand>
        <name>chlorophyll a</name>
        <dbReference type="ChEBI" id="CHEBI:58416"/>
        <label>1</label>
    </ligand>
</feature>
<comment type="subcellular location">
    <subcellularLocation>
        <location evidence="1">Plastid</location>
        <location evidence="1">Chloroplast</location>
    </subcellularLocation>
</comment>
<keyword evidence="2" id="KW-0150">Chloroplast</keyword>
<keyword evidence="5" id="KW-0148">Chlorophyll</keyword>
<organism evidence="6">
    <name type="scientific">Karlodinium veneficum</name>
    <name type="common">Dinoflagellate</name>
    <name type="synonym">Karlodinium micrum</name>
    <dbReference type="NCBI Taxonomy" id="407301"/>
    <lineage>
        <taxon>Eukaryota</taxon>
        <taxon>Sar</taxon>
        <taxon>Alveolata</taxon>
        <taxon>Dinophyceae</taxon>
        <taxon>Gymnodiniales</taxon>
        <taxon>Kareniaceae</taxon>
        <taxon>Karlodinium</taxon>
    </lineage>
</organism>
<feature type="non-terminal residue" evidence="6">
    <location>
        <position position="227"/>
    </location>
</feature>
<dbReference type="InterPro" id="IPR001344">
    <property type="entry name" value="Chloro_AB-bd_pln"/>
</dbReference>
<evidence type="ECO:0000256" key="3">
    <source>
        <dbReference type="ARBA" id="ARBA00022531"/>
    </source>
</evidence>
<dbReference type="GO" id="GO:0016168">
    <property type="term" value="F:chlorophyll binding"/>
    <property type="evidence" value="ECO:0007669"/>
    <property type="project" value="UniProtKB-KW"/>
</dbReference>
<dbReference type="EMBL" id="DQ118618">
    <property type="protein sequence ID" value="ABA55562.1"/>
    <property type="molecule type" value="mRNA"/>
</dbReference>
<dbReference type="GO" id="GO:0009507">
    <property type="term" value="C:chloroplast"/>
    <property type="evidence" value="ECO:0007669"/>
    <property type="project" value="UniProtKB-SubCell"/>
</dbReference>
<accession>Q2IA33</accession>
<dbReference type="GO" id="GO:0009765">
    <property type="term" value="P:photosynthesis, light harvesting"/>
    <property type="evidence" value="ECO:0007669"/>
    <property type="project" value="InterPro"/>
</dbReference>
<protein>
    <submittedName>
        <fullName evidence="6">Chloroplast light harvesting protein isoform 7</fullName>
    </submittedName>
</protein>
<dbReference type="GO" id="GO:0016020">
    <property type="term" value="C:membrane"/>
    <property type="evidence" value="ECO:0007669"/>
    <property type="project" value="InterPro"/>
</dbReference>
<dbReference type="InterPro" id="IPR022796">
    <property type="entry name" value="Chloroa_b-bind"/>
</dbReference>
<dbReference type="Pfam" id="PF00504">
    <property type="entry name" value="Chloroa_b-bind"/>
    <property type="match status" value="1"/>
</dbReference>
<evidence type="ECO:0000256" key="1">
    <source>
        <dbReference type="ARBA" id="ARBA00004229"/>
    </source>
</evidence>
<evidence type="ECO:0000256" key="2">
    <source>
        <dbReference type="ARBA" id="ARBA00022528"/>
    </source>
</evidence>
<keyword evidence="4" id="KW-0934">Plastid</keyword>
<evidence type="ECO:0000313" key="6">
    <source>
        <dbReference type="EMBL" id="ABA55562.1"/>
    </source>
</evidence>
<dbReference type="Gene3D" id="1.10.3460.10">
    <property type="entry name" value="Chlorophyll a/b binding protein domain"/>
    <property type="match status" value="1"/>
</dbReference>
<proteinExistence type="evidence at transcript level"/>
<dbReference type="PANTHER" id="PTHR21649">
    <property type="entry name" value="CHLOROPHYLL A/B BINDING PROTEIN"/>
    <property type="match status" value="1"/>
</dbReference>
<keyword evidence="3" id="KW-0602">Photosynthesis</keyword>
<dbReference type="AlphaFoldDB" id="Q2IA33"/>
<reference evidence="6" key="1">
    <citation type="journal article" date="2006" name="J. Mol. Biol.">
        <title>A tertiary plastid uses genes from two endosymbionts.</title>
        <authorList>
            <person name="Patron N.J."/>
            <person name="Waller R.F."/>
            <person name="Keeling P.J."/>
        </authorList>
    </citation>
    <scope>NUCLEOTIDE SEQUENCE</scope>
    <source>
        <strain evidence="6">2314</strain>
    </source>
</reference>
<sequence>MKAVAIAFLYSGCVSHARKIAKAPVDSLADFLLAQNPTGMRSEYRIGQGKNRLEKSVVRNPAMQATSTFDIKDMAGITAPTGLFDPLGYLKGPGKTERAASFYRELELKNGRVAMLAALGFLVSERFHPWLGNVPADKAIQALGIFDGNLVGRGNSAAFLRVFMIGLSIAETIGFYTWYWGERDNYDFSGGVSGWKPGHEPGNLGFEPLNLRSKDPEKYKTMQTREL</sequence>